<feature type="region of interest" description="Disordered" evidence="1">
    <location>
        <begin position="1"/>
        <end position="49"/>
    </location>
</feature>
<evidence type="ECO:0000313" key="2">
    <source>
        <dbReference type="EMBL" id="MED6238243.1"/>
    </source>
</evidence>
<keyword evidence="3" id="KW-1185">Reference proteome</keyword>
<evidence type="ECO:0000313" key="3">
    <source>
        <dbReference type="Proteomes" id="UP001345963"/>
    </source>
</evidence>
<dbReference type="EMBL" id="JAHUTI010019970">
    <property type="protein sequence ID" value="MED6238243.1"/>
    <property type="molecule type" value="Genomic_DNA"/>
</dbReference>
<comment type="caution">
    <text evidence="2">The sequence shown here is derived from an EMBL/GenBank/DDBJ whole genome shotgun (WGS) entry which is preliminary data.</text>
</comment>
<evidence type="ECO:0000256" key="1">
    <source>
        <dbReference type="SAM" id="MobiDB-lite"/>
    </source>
</evidence>
<feature type="compositionally biased region" description="Low complexity" evidence="1">
    <location>
        <begin position="1"/>
        <end position="15"/>
    </location>
</feature>
<dbReference type="Proteomes" id="UP001345963">
    <property type="component" value="Unassembled WGS sequence"/>
</dbReference>
<gene>
    <name evidence="2" type="ORF">ATANTOWER_014409</name>
</gene>
<name>A0ABU7AKW5_9TELE</name>
<protein>
    <recommendedName>
        <fullName evidence="4">Transformer</fullName>
    </recommendedName>
</protein>
<accession>A0ABU7AKW5</accession>
<reference evidence="2 3" key="1">
    <citation type="submission" date="2021-07" db="EMBL/GenBank/DDBJ databases">
        <authorList>
            <person name="Palmer J.M."/>
        </authorList>
    </citation>
    <scope>NUCLEOTIDE SEQUENCE [LARGE SCALE GENOMIC DNA]</scope>
    <source>
        <strain evidence="2 3">AT_MEX2019</strain>
        <tissue evidence="2">Muscle</tissue>
    </source>
</reference>
<organism evidence="2 3">
    <name type="scientific">Ataeniobius toweri</name>
    <dbReference type="NCBI Taxonomy" id="208326"/>
    <lineage>
        <taxon>Eukaryota</taxon>
        <taxon>Metazoa</taxon>
        <taxon>Chordata</taxon>
        <taxon>Craniata</taxon>
        <taxon>Vertebrata</taxon>
        <taxon>Euteleostomi</taxon>
        <taxon>Actinopterygii</taxon>
        <taxon>Neopterygii</taxon>
        <taxon>Teleostei</taxon>
        <taxon>Neoteleostei</taxon>
        <taxon>Acanthomorphata</taxon>
        <taxon>Ovalentaria</taxon>
        <taxon>Atherinomorphae</taxon>
        <taxon>Cyprinodontiformes</taxon>
        <taxon>Goodeidae</taxon>
        <taxon>Ataeniobius</taxon>
    </lineage>
</organism>
<proteinExistence type="predicted"/>
<sequence>MSPDPDTTSPSTAATRRPRRSSLGGQEVPDQGEVDDEGPRNPGAVLRTVPLPIKEVLPSTSPLPGGHNAVNRVDRVTLEVPGGWRGHGRRSECAGLDRL</sequence>
<evidence type="ECO:0008006" key="4">
    <source>
        <dbReference type="Google" id="ProtNLM"/>
    </source>
</evidence>